<comment type="similarity">
    <text evidence="2">Belongs to the mitochondrion-specific ribosomal protein mL50 family.</text>
</comment>
<evidence type="ECO:0000256" key="6">
    <source>
        <dbReference type="ARBA" id="ARBA00035183"/>
    </source>
</evidence>
<comment type="subcellular location">
    <subcellularLocation>
        <location evidence="1">Mitochondrion</location>
    </subcellularLocation>
</comment>
<gene>
    <name evidence="9" type="ORF">ASPZODRAFT_75413</name>
</gene>
<dbReference type="GeneID" id="34616510"/>
<feature type="coiled-coil region" evidence="7">
    <location>
        <begin position="260"/>
        <end position="287"/>
    </location>
</feature>
<dbReference type="GO" id="GO:0005739">
    <property type="term" value="C:mitochondrion"/>
    <property type="evidence" value="ECO:0007669"/>
    <property type="project" value="UniProtKB-SubCell"/>
</dbReference>
<evidence type="ECO:0000256" key="3">
    <source>
        <dbReference type="ARBA" id="ARBA00022980"/>
    </source>
</evidence>
<evidence type="ECO:0000313" key="10">
    <source>
        <dbReference type="Proteomes" id="UP000184188"/>
    </source>
</evidence>
<keyword evidence="3" id="KW-0689">Ribosomal protein</keyword>
<proteinExistence type="inferred from homology"/>
<organism evidence="9 10">
    <name type="scientific">Penicilliopsis zonata CBS 506.65</name>
    <dbReference type="NCBI Taxonomy" id="1073090"/>
    <lineage>
        <taxon>Eukaryota</taxon>
        <taxon>Fungi</taxon>
        <taxon>Dikarya</taxon>
        <taxon>Ascomycota</taxon>
        <taxon>Pezizomycotina</taxon>
        <taxon>Eurotiomycetes</taxon>
        <taxon>Eurotiomycetidae</taxon>
        <taxon>Eurotiales</taxon>
        <taxon>Aspergillaceae</taxon>
        <taxon>Penicilliopsis</taxon>
    </lineage>
</organism>
<sequence length="407" mass="44199">MRPSVRLLTPEASSRQVSRLLYLCSTCRQQVSRPARSVVTLAQPFGRRHASSDSSSSSSATTPLTEKVRRKIWGTDNPPGLKDPYGGDGAISRALGGSTNENNLAESTGQQELETVTGEDPLAAAASSSGYVPAMTWEGLPTIGHLGRWSDLPPSQADAYSPFVAKKRLVKEGLVALAAHQAAVELALLRSLGKPLTAVCDVLEHDESIFKLIWECKIQPGAEGAWEGALVFPNEETEKALSFVFEQIGGVAEEDIPEATAAEAAEVDEAEMEFDDVEEESASATSSKPIPFFGYDNVQDEGFLALSLDDLATKFAFLKRFAQLSGHFFPDPTIHSITTVQQALEYVHSVNNPKPKKLAHQLAASAELQDLSNVKVFLTRRRAAHRDEELGRKKIIDAELRARGLME</sequence>
<dbReference type="InterPro" id="IPR018305">
    <property type="entry name" value="Ribosomal_m50"/>
</dbReference>
<keyword evidence="4" id="KW-0496">Mitochondrion</keyword>
<name>A0A1L9S739_9EURO</name>
<evidence type="ECO:0000313" key="9">
    <source>
        <dbReference type="EMBL" id="OJJ42971.1"/>
    </source>
</evidence>
<evidence type="ECO:0000256" key="7">
    <source>
        <dbReference type="SAM" id="Coils"/>
    </source>
</evidence>
<evidence type="ECO:0000256" key="8">
    <source>
        <dbReference type="SAM" id="MobiDB-lite"/>
    </source>
</evidence>
<evidence type="ECO:0000256" key="4">
    <source>
        <dbReference type="ARBA" id="ARBA00023128"/>
    </source>
</evidence>
<dbReference type="RefSeq" id="XP_022577481.1">
    <property type="nucleotide sequence ID" value="XM_022730046.1"/>
</dbReference>
<feature type="compositionally biased region" description="Polar residues" evidence="8">
    <location>
        <begin position="97"/>
        <end position="110"/>
    </location>
</feature>
<dbReference type="Pfam" id="PF10501">
    <property type="entry name" value="Ribosomal_L50"/>
    <property type="match status" value="1"/>
</dbReference>
<protein>
    <recommendedName>
        <fullName evidence="6">Large ribosomal subunit protein mL50</fullName>
    </recommendedName>
</protein>
<dbReference type="GO" id="GO:0005840">
    <property type="term" value="C:ribosome"/>
    <property type="evidence" value="ECO:0007669"/>
    <property type="project" value="UniProtKB-KW"/>
</dbReference>
<accession>A0A1L9S739</accession>
<evidence type="ECO:0000256" key="2">
    <source>
        <dbReference type="ARBA" id="ARBA00008860"/>
    </source>
</evidence>
<keyword evidence="10" id="KW-1185">Reference proteome</keyword>
<dbReference type="AlphaFoldDB" id="A0A1L9S739"/>
<dbReference type="Proteomes" id="UP000184188">
    <property type="component" value="Unassembled WGS sequence"/>
</dbReference>
<keyword evidence="7" id="KW-0175">Coiled coil</keyword>
<evidence type="ECO:0000256" key="1">
    <source>
        <dbReference type="ARBA" id="ARBA00004173"/>
    </source>
</evidence>
<keyword evidence="5" id="KW-0687">Ribonucleoprotein</keyword>
<reference evidence="10" key="1">
    <citation type="journal article" date="2017" name="Genome Biol.">
        <title>Comparative genomics reveals high biological diversity and specific adaptations in the industrially and medically important fungal genus Aspergillus.</title>
        <authorList>
            <person name="de Vries R.P."/>
            <person name="Riley R."/>
            <person name="Wiebenga A."/>
            <person name="Aguilar-Osorio G."/>
            <person name="Amillis S."/>
            <person name="Uchima C.A."/>
            <person name="Anderluh G."/>
            <person name="Asadollahi M."/>
            <person name="Askin M."/>
            <person name="Barry K."/>
            <person name="Battaglia E."/>
            <person name="Bayram O."/>
            <person name="Benocci T."/>
            <person name="Braus-Stromeyer S.A."/>
            <person name="Caldana C."/>
            <person name="Canovas D."/>
            <person name="Cerqueira G.C."/>
            <person name="Chen F."/>
            <person name="Chen W."/>
            <person name="Choi C."/>
            <person name="Clum A."/>
            <person name="Dos Santos R.A."/>
            <person name="Damasio A.R."/>
            <person name="Diallinas G."/>
            <person name="Emri T."/>
            <person name="Fekete E."/>
            <person name="Flipphi M."/>
            <person name="Freyberg S."/>
            <person name="Gallo A."/>
            <person name="Gournas C."/>
            <person name="Habgood R."/>
            <person name="Hainaut M."/>
            <person name="Harispe M.L."/>
            <person name="Henrissat B."/>
            <person name="Hilden K.S."/>
            <person name="Hope R."/>
            <person name="Hossain A."/>
            <person name="Karabika E."/>
            <person name="Karaffa L."/>
            <person name="Karanyi Z."/>
            <person name="Krasevec N."/>
            <person name="Kuo A."/>
            <person name="Kusch H."/>
            <person name="LaButti K."/>
            <person name="Lagendijk E.L."/>
            <person name="Lapidus A."/>
            <person name="Levasseur A."/>
            <person name="Lindquist E."/>
            <person name="Lipzen A."/>
            <person name="Logrieco A.F."/>
            <person name="MacCabe A."/>
            <person name="Maekelae M.R."/>
            <person name="Malavazi I."/>
            <person name="Melin P."/>
            <person name="Meyer V."/>
            <person name="Mielnichuk N."/>
            <person name="Miskei M."/>
            <person name="Molnar A.P."/>
            <person name="Mule G."/>
            <person name="Ngan C.Y."/>
            <person name="Orejas M."/>
            <person name="Orosz E."/>
            <person name="Ouedraogo J.P."/>
            <person name="Overkamp K.M."/>
            <person name="Park H.-S."/>
            <person name="Perrone G."/>
            <person name="Piumi F."/>
            <person name="Punt P.J."/>
            <person name="Ram A.F."/>
            <person name="Ramon A."/>
            <person name="Rauscher S."/>
            <person name="Record E."/>
            <person name="Riano-Pachon D.M."/>
            <person name="Robert V."/>
            <person name="Roehrig J."/>
            <person name="Ruller R."/>
            <person name="Salamov A."/>
            <person name="Salih N.S."/>
            <person name="Samson R.A."/>
            <person name="Sandor E."/>
            <person name="Sanguinetti M."/>
            <person name="Schuetze T."/>
            <person name="Sepcic K."/>
            <person name="Shelest E."/>
            <person name="Sherlock G."/>
            <person name="Sophianopoulou V."/>
            <person name="Squina F.M."/>
            <person name="Sun H."/>
            <person name="Susca A."/>
            <person name="Todd R.B."/>
            <person name="Tsang A."/>
            <person name="Unkles S.E."/>
            <person name="van de Wiele N."/>
            <person name="van Rossen-Uffink D."/>
            <person name="Oliveira J.V."/>
            <person name="Vesth T.C."/>
            <person name="Visser J."/>
            <person name="Yu J.-H."/>
            <person name="Zhou M."/>
            <person name="Andersen M.R."/>
            <person name="Archer D.B."/>
            <person name="Baker S.E."/>
            <person name="Benoit I."/>
            <person name="Brakhage A.A."/>
            <person name="Braus G.H."/>
            <person name="Fischer R."/>
            <person name="Frisvad J.C."/>
            <person name="Goldman G.H."/>
            <person name="Houbraken J."/>
            <person name="Oakley B."/>
            <person name="Pocsi I."/>
            <person name="Scazzocchio C."/>
            <person name="Seiboth B."/>
            <person name="vanKuyk P.A."/>
            <person name="Wortman J."/>
            <person name="Dyer P.S."/>
            <person name="Grigoriev I.V."/>
        </authorList>
    </citation>
    <scope>NUCLEOTIDE SEQUENCE [LARGE SCALE GENOMIC DNA]</scope>
    <source>
        <strain evidence="10">CBS 506.65</strain>
    </source>
</reference>
<dbReference type="EMBL" id="KV878355">
    <property type="protein sequence ID" value="OJJ42971.1"/>
    <property type="molecule type" value="Genomic_DNA"/>
</dbReference>
<evidence type="ECO:0000256" key="5">
    <source>
        <dbReference type="ARBA" id="ARBA00023274"/>
    </source>
</evidence>
<dbReference type="VEuPathDB" id="FungiDB:ASPZODRAFT_75413"/>
<dbReference type="GO" id="GO:1990904">
    <property type="term" value="C:ribonucleoprotein complex"/>
    <property type="evidence" value="ECO:0007669"/>
    <property type="project" value="UniProtKB-KW"/>
</dbReference>
<dbReference type="OrthoDB" id="6220758at2759"/>
<dbReference type="STRING" id="1073090.A0A1L9S739"/>
<feature type="region of interest" description="Disordered" evidence="8">
    <location>
        <begin position="45"/>
        <end position="110"/>
    </location>
</feature>